<dbReference type="EMBL" id="KQ947421">
    <property type="protein sequence ID" value="KUJ13880.1"/>
    <property type="molecule type" value="Genomic_DNA"/>
</dbReference>
<dbReference type="InParanoid" id="A0A194X111"/>
<evidence type="ECO:0000313" key="2">
    <source>
        <dbReference type="Proteomes" id="UP000070700"/>
    </source>
</evidence>
<evidence type="ECO:0008006" key="3">
    <source>
        <dbReference type="Google" id="ProtNLM"/>
    </source>
</evidence>
<dbReference type="Gene3D" id="1.20.120.450">
    <property type="entry name" value="dinb family like domain"/>
    <property type="match status" value="1"/>
</dbReference>
<protein>
    <recommendedName>
        <fullName evidence="3">DUF1993 domain-containing protein</fullName>
    </recommendedName>
</protein>
<dbReference type="PANTHER" id="PTHR36922">
    <property type="entry name" value="BLL2446 PROTEIN"/>
    <property type="match status" value="1"/>
</dbReference>
<dbReference type="KEGG" id="psco:LY89DRAFT_687217"/>
<dbReference type="RefSeq" id="XP_018068235.1">
    <property type="nucleotide sequence ID" value="XM_018215452.1"/>
</dbReference>
<dbReference type="InterPro" id="IPR034660">
    <property type="entry name" value="DinB/YfiT-like"/>
</dbReference>
<keyword evidence="2" id="KW-1185">Reference proteome</keyword>
<evidence type="ECO:0000313" key="1">
    <source>
        <dbReference type="EMBL" id="KUJ13880.1"/>
    </source>
</evidence>
<gene>
    <name evidence="1" type="ORF">LY89DRAFT_687217</name>
</gene>
<proteinExistence type="predicted"/>
<accession>A0A194X111</accession>
<organism evidence="1 2">
    <name type="scientific">Mollisia scopiformis</name>
    <name type="common">Conifer needle endophyte fungus</name>
    <name type="synonym">Phialocephala scopiformis</name>
    <dbReference type="NCBI Taxonomy" id="149040"/>
    <lineage>
        <taxon>Eukaryota</taxon>
        <taxon>Fungi</taxon>
        <taxon>Dikarya</taxon>
        <taxon>Ascomycota</taxon>
        <taxon>Pezizomycotina</taxon>
        <taxon>Leotiomycetes</taxon>
        <taxon>Helotiales</taxon>
        <taxon>Mollisiaceae</taxon>
        <taxon>Mollisia</taxon>
    </lineage>
</organism>
<dbReference type="Proteomes" id="UP000070700">
    <property type="component" value="Unassembled WGS sequence"/>
</dbReference>
<sequence length="172" mass="18964">MGYTLYDGTITVAQGILTTLSHILHQAEKHPQADTLLSARLHSDMYPLPDQIRLATQYCENIAARLTAREPVTFAGSPTTFSECFERIETVLKTLKEADKETVNGQGDVVAMTKMGPKYEVEMSAAKYVHLIALPNVYFHVTTAYGILRKEGVGLGKLDYYTGLLPLIAGNQ</sequence>
<reference evidence="1 2" key="1">
    <citation type="submission" date="2015-10" db="EMBL/GenBank/DDBJ databases">
        <title>Full genome of DAOMC 229536 Phialocephala scopiformis, a fungal endophyte of spruce producing the potent anti-insectan compound rugulosin.</title>
        <authorList>
            <consortium name="DOE Joint Genome Institute"/>
            <person name="Walker A.K."/>
            <person name="Frasz S.L."/>
            <person name="Seifert K.A."/>
            <person name="Miller J.D."/>
            <person name="Mondo S.J."/>
            <person name="Labutti K."/>
            <person name="Lipzen A."/>
            <person name="Dockter R."/>
            <person name="Kennedy M."/>
            <person name="Grigoriev I.V."/>
            <person name="Spatafora J.W."/>
        </authorList>
    </citation>
    <scope>NUCLEOTIDE SEQUENCE [LARGE SCALE GENOMIC DNA]</scope>
    <source>
        <strain evidence="1 2">CBS 120377</strain>
    </source>
</reference>
<dbReference type="PANTHER" id="PTHR36922:SF1">
    <property type="entry name" value="DUF1993 DOMAIN-CONTAINING PROTEIN"/>
    <property type="match status" value="1"/>
</dbReference>
<name>A0A194X111_MOLSC</name>
<dbReference type="GeneID" id="28825178"/>
<dbReference type="SUPFAM" id="SSF109854">
    <property type="entry name" value="DinB/YfiT-like putative metalloenzymes"/>
    <property type="match status" value="1"/>
</dbReference>
<dbReference type="OrthoDB" id="3724345at2759"/>
<dbReference type="InterPro" id="IPR018531">
    <property type="entry name" value="DUF1993"/>
</dbReference>
<dbReference type="AlphaFoldDB" id="A0A194X111"/>
<dbReference type="Pfam" id="PF09351">
    <property type="entry name" value="DUF1993"/>
    <property type="match status" value="1"/>
</dbReference>